<dbReference type="InterPro" id="IPR043035">
    <property type="entry name" value="Ribosomal_mL64_sf"/>
</dbReference>
<keyword evidence="9" id="KW-0131">Cell cycle</keyword>
<evidence type="ECO:0000256" key="9">
    <source>
        <dbReference type="ARBA" id="ARBA00023306"/>
    </source>
</evidence>
<comment type="function">
    <text evidence="13">Acts as a negative regulator of G1 to S cell cycle phase progression by inhibiting cyclin-dependent kinases. Inhibitory effects are additive with GADD45 proteins but also occur in the absence of GADD45 proteins. Acts as a repressor of the orphan nuclear receptor NR4A1 by inhibiting AB domain-mediated transcriptional activity. May be involved in the hormone-mediated regulation of NR4A1 transcriptional activity. May play a role in mitochondrial protein synthesis.</text>
</comment>
<comment type="subcellular location">
    <subcellularLocation>
        <location evidence="2">Mitochondrion</location>
    </subcellularLocation>
    <subcellularLocation>
        <location evidence="1">Nucleus</location>
    </subcellularLocation>
</comment>
<comment type="caution">
    <text evidence="15">The sequence shown here is derived from an EMBL/GenBank/DDBJ whole genome shotgun (WGS) entry which is preliminary data.</text>
</comment>
<evidence type="ECO:0000256" key="4">
    <source>
        <dbReference type="ARBA" id="ARBA00022980"/>
    </source>
</evidence>
<evidence type="ECO:0000256" key="8">
    <source>
        <dbReference type="ARBA" id="ARBA00023274"/>
    </source>
</evidence>
<evidence type="ECO:0000256" key="14">
    <source>
        <dbReference type="SAM" id="MobiDB-lite"/>
    </source>
</evidence>
<evidence type="ECO:0000256" key="2">
    <source>
        <dbReference type="ARBA" id="ARBA00004173"/>
    </source>
</evidence>
<evidence type="ECO:0000256" key="7">
    <source>
        <dbReference type="ARBA" id="ARBA00023242"/>
    </source>
</evidence>
<keyword evidence="8" id="KW-0687">Ribonucleoprotein</keyword>
<dbReference type="Pfam" id="PF10147">
    <property type="entry name" value="CR6_interact"/>
    <property type="match status" value="1"/>
</dbReference>
<evidence type="ECO:0000256" key="1">
    <source>
        <dbReference type="ARBA" id="ARBA00004123"/>
    </source>
</evidence>
<dbReference type="Gene3D" id="6.10.280.120">
    <property type="entry name" value="Growth arrest and DNA-damage-inducible proteins-interacting protein 1"/>
    <property type="match status" value="1"/>
</dbReference>
<dbReference type="Proteomes" id="UP000786811">
    <property type="component" value="Unassembled WGS sequence"/>
</dbReference>
<evidence type="ECO:0000256" key="13">
    <source>
        <dbReference type="ARBA" id="ARBA00060144"/>
    </source>
</evidence>
<evidence type="ECO:0000256" key="5">
    <source>
        <dbReference type="ARBA" id="ARBA00023054"/>
    </source>
</evidence>
<sequence>MNSSSLLLSRLTINGLPRILSRRWYVKEEWKDESIDITSVEETPKYGEFLTEEQEQEILQKRNKSKLNNFDRNKLHGLKPHNQNWDWYHNSVRYKQRMLGRHGIEALDVPAGCVWPIKEEVEDRLEWEKTAYPNSLWESWDLIAQKNKENAEKILKREKEIDAKLMKVSTWQKDLEAKLAKKEAEIRAIKERKDRLVAEVRRAVGFDIDPRDERFKQLLEEKEKEDKKRKKALKKQAHAAKTMERLLTASNSLNLKNKPAEESAKSETS</sequence>
<protein>
    <recommendedName>
        <fullName evidence="11">Large ribosomal subunit protein mL64</fullName>
    </recommendedName>
    <alternativeName>
        <fullName evidence="10">39S ribosomal protein L59, mitochondrial</fullName>
    </alternativeName>
    <alternativeName>
        <fullName evidence="12">Growth arrest and DNA damage-inducible proteins-interacting protein 1</fullName>
    </alternativeName>
</protein>
<dbReference type="GO" id="GO:0005634">
    <property type="term" value="C:nucleus"/>
    <property type="evidence" value="ECO:0007669"/>
    <property type="project" value="UniProtKB-SubCell"/>
</dbReference>
<dbReference type="GO" id="GO:1990904">
    <property type="term" value="C:ribonucleoprotein complex"/>
    <property type="evidence" value="ECO:0007669"/>
    <property type="project" value="UniProtKB-KW"/>
</dbReference>
<evidence type="ECO:0000256" key="12">
    <source>
        <dbReference type="ARBA" id="ARBA00035485"/>
    </source>
</evidence>
<gene>
    <name evidence="15" type="ORF">HICCMSTLAB_LOCUS2369</name>
</gene>
<dbReference type="OrthoDB" id="6247992at2759"/>
<feature type="compositionally biased region" description="Basic and acidic residues" evidence="14">
    <location>
        <begin position="258"/>
        <end position="269"/>
    </location>
</feature>
<organism evidence="15 16">
    <name type="scientific">Cotesia congregata</name>
    <name type="common">Parasitoid wasp</name>
    <name type="synonym">Apanteles congregatus</name>
    <dbReference type="NCBI Taxonomy" id="51543"/>
    <lineage>
        <taxon>Eukaryota</taxon>
        <taxon>Metazoa</taxon>
        <taxon>Ecdysozoa</taxon>
        <taxon>Arthropoda</taxon>
        <taxon>Hexapoda</taxon>
        <taxon>Insecta</taxon>
        <taxon>Pterygota</taxon>
        <taxon>Neoptera</taxon>
        <taxon>Endopterygota</taxon>
        <taxon>Hymenoptera</taxon>
        <taxon>Apocrita</taxon>
        <taxon>Ichneumonoidea</taxon>
        <taxon>Braconidae</taxon>
        <taxon>Microgastrinae</taxon>
        <taxon>Cotesia</taxon>
    </lineage>
</organism>
<evidence type="ECO:0000256" key="6">
    <source>
        <dbReference type="ARBA" id="ARBA00023128"/>
    </source>
</evidence>
<feature type="region of interest" description="Disordered" evidence="14">
    <location>
        <begin position="225"/>
        <end position="269"/>
    </location>
</feature>
<accession>A0A8J2H0N8</accession>
<dbReference type="PANTHER" id="PTHR31761">
    <property type="entry name" value="GROWTH ARREST AND DNA DAMAGE-INDUCIBLE PROTEINS-INTERACTING PROTEIN 1 GADD45GIP1"/>
    <property type="match status" value="1"/>
</dbReference>
<dbReference type="AlphaFoldDB" id="A0A8J2H0N8"/>
<dbReference type="EMBL" id="CAJNRD030001117">
    <property type="protein sequence ID" value="CAG5077093.1"/>
    <property type="molecule type" value="Genomic_DNA"/>
</dbReference>
<keyword evidence="6" id="KW-0496">Mitochondrion</keyword>
<evidence type="ECO:0000313" key="15">
    <source>
        <dbReference type="EMBL" id="CAG5077093.1"/>
    </source>
</evidence>
<evidence type="ECO:0000256" key="10">
    <source>
        <dbReference type="ARBA" id="ARBA00030700"/>
    </source>
</evidence>
<evidence type="ECO:0000256" key="3">
    <source>
        <dbReference type="ARBA" id="ARBA00005421"/>
    </source>
</evidence>
<keyword evidence="4" id="KW-0689">Ribosomal protein</keyword>
<keyword evidence="5" id="KW-0175">Coiled coil</keyword>
<dbReference type="InterPro" id="IPR018472">
    <property type="entry name" value="Ribosomal_mL64"/>
</dbReference>
<proteinExistence type="inferred from homology"/>
<reference evidence="15" key="1">
    <citation type="submission" date="2021-04" db="EMBL/GenBank/DDBJ databases">
        <authorList>
            <person name="Chebbi M.A.C M."/>
        </authorList>
    </citation>
    <scope>NUCLEOTIDE SEQUENCE</scope>
</reference>
<evidence type="ECO:0000256" key="11">
    <source>
        <dbReference type="ARBA" id="ARBA00035184"/>
    </source>
</evidence>
<feature type="compositionally biased region" description="Basic residues" evidence="14">
    <location>
        <begin position="227"/>
        <end position="238"/>
    </location>
</feature>
<evidence type="ECO:0000313" key="16">
    <source>
        <dbReference type="Proteomes" id="UP000786811"/>
    </source>
</evidence>
<dbReference type="GO" id="GO:0005840">
    <property type="term" value="C:ribosome"/>
    <property type="evidence" value="ECO:0007669"/>
    <property type="project" value="UniProtKB-KW"/>
</dbReference>
<keyword evidence="7" id="KW-0539">Nucleus</keyword>
<dbReference type="GO" id="GO:0005739">
    <property type="term" value="C:mitochondrion"/>
    <property type="evidence" value="ECO:0007669"/>
    <property type="project" value="UniProtKB-SubCell"/>
</dbReference>
<name>A0A8J2H0N8_COTCN</name>
<dbReference type="PANTHER" id="PTHR31761:SF1">
    <property type="entry name" value="LARGE RIBOSOMAL SUBUNIT PROTEIN ML64"/>
    <property type="match status" value="1"/>
</dbReference>
<comment type="similarity">
    <text evidence="3">Belongs to the mitochondrion-specific ribosomal protein mL64 family.</text>
</comment>
<keyword evidence="16" id="KW-1185">Reference proteome</keyword>